<dbReference type="Proteomes" id="UP000294865">
    <property type="component" value="Unassembled WGS sequence"/>
</dbReference>
<comment type="caution">
    <text evidence="1">The sequence shown here is derived from an EMBL/GenBank/DDBJ whole genome shotgun (WGS) entry which is preliminary data.</text>
</comment>
<evidence type="ECO:0000313" key="1">
    <source>
        <dbReference type="EMBL" id="TDM15142.1"/>
    </source>
</evidence>
<dbReference type="AlphaFoldDB" id="A0A4R6C1S6"/>
<protein>
    <submittedName>
        <fullName evidence="1">Uncharacterized protein</fullName>
    </submittedName>
</protein>
<proteinExistence type="predicted"/>
<evidence type="ECO:0000313" key="2">
    <source>
        <dbReference type="Proteomes" id="UP000294865"/>
    </source>
</evidence>
<organism evidence="1 2">
    <name type="scientific">Macrococcoides canis</name>
    <dbReference type="NCBI Taxonomy" id="1855823"/>
    <lineage>
        <taxon>Bacteria</taxon>
        <taxon>Bacillati</taxon>
        <taxon>Bacillota</taxon>
        <taxon>Bacilli</taxon>
        <taxon>Bacillales</taxon>
        <taxon>Staphylococcaceae</taxon>
        <taxon>Macrococcoides</taxon>
    </lineage>
</organism>
<dbReference type="EMBL" id="SDQG01000009">
    <property type="protein sequence ID" value="TDM15142.1"/>
    <property type="molecule type" value="Genomic_DNA"/>
</dbReference>
<gene>
    <name evidence="1" type="ORF">ETI04_10560</name>
</gene>
<accession>A0A4R6C1S6</accession>
<name>A0A4R6C1S6_9STAP</name>
<reference evidence="1 2" key="1">
    <citation type="submission" date="2019-01" db="EMBL/GenBank/DDBJ databases">
        <title>Draft genome sequences of Macrococcus caseolyticus, Macrococcus canis, Macrococcus bohemicus and Macrococcus goetzii.</title>
        <authorList>
            <person name="Mazhar S."/>
            <person name="Altermann E."/>
            <person name="Hill C."/>
            <person name="Mcauliffe O."/>
        </authorList>
    </citation>
    <scope>NUCLEOTIDE SEQUENCE [LARGE SCALE GENOMIC DNA]</scope>
    <source>
        <strain evidence="1 2">DPC7162</strain>
    </source>
</reference>
<dbReference type="RefSeq" id="WP_133420374.1">
    <property type="nucleotide sequence ID" value="NZ_SDGP01000007.1"/>
</dbReference>
<sequence>MKDIYLEDISEIKNAVSTLLDRFDNLYILEDETNVAIELLERLKFNTLSLDDVSITTVMSLFEAAIKYGCAENKENKFKYLNKVYYGELPLTFSVTTSYIVVLNDIAVLENEIPGISEEIKDHIKDYMVNHVNNAGFLIQKDRDIIYCTDYDIDLSCGTKCKATDNTYRFIRGLTKMSDSELLFNLFTSKIIVYDMLNDKILNAKSNNDYRLSYA</sequence>